<organism evidence="1 2">
    <name type="scientific">Cryptococcus tetragattii IND107</name>
    <dbReference type="NCBI Taxonomy" id="1296105"/>
    <lineage>
        <taxon>Eukaryota</taxon>
        <taxon>Fungi</taxon>
        <taxon>Dikarya</taxon>
        <taxon>Basidiomycota</taxon>
        <taxon>Agaricomycotina</taxon>
        <taxon>Tremellomycetes</taxon>
        <taxon>Tremellales</taxon>
        <taxon>Cryptococcaceae</taxon>
        <taxon>Cryptococcus</taxon>
        <taxon>Cryptococcus gattii species complex</taxon>
    </lineage>
</organism>
<protein>
    <submittedName>
        <fullName evidence="1">Uncharacterized protein</fullName>
    </submittedName>
</protein>
<reference evidence="1 2" key="2">
    <citation type="submission" date="2024-01" db="EMBL/GenBank/DDBJ databases">
        <title>Comparative genomics of Cryptococcus and Kwoniella reveals pathogenesis evolution and contrasting modes of karyotype evolution via chromosome fusion or intercentromeric recombination.</title>
        <authorList>
            <person name="Coelho M.A."/>
            <person name="David-Palma M."/>
            <person name="Shea T."/>
            <person name="Bowers K."/>
            <person name="Mcginley-Smith S."/>
            <person name="Mohammad A.W."/>
            <person name="Gnirke A."/>
            <person name="Yurkov A.M."/>
            <person name="Nowrousian M."/>
            <person name="Sun S."/>
            <person name="Cuomo C.A."/>
            <person name="Heitman J."/>
        </authorList>
    </citation>
    <scope>NUCLEOTIDE SEQUENCE [LARGE SCALE GENOMIC DNA]</scope>
    <source>
        <strain evidence="1 2">IND107</strain>
    </source>
</reference>
<dbReference type="GeneID" id="91987359"/>
<dbReference type="EMBL" id="ATAM02000001">
    <property type="protein sequence ID" value="KAL0255694.1"/>
    <property type="molecule type" value="Genomic_DNA"/>
</dbReference>
<sequence>MSTAFHPQTDVPHPPNCKLVDFCFDRCVGWLDKVGKVVDRRAPRVVGGVFKPLILSTGGLMSFSIADEWKAWREAMPEWVFLRIQRRISVELVEARARTLVL</sequence>
<comment type="caution">
    <text evidence="1">The sequence shown here is derived from an EMBL/GenBank/DDBJ whole genome shotgun (WGS) entry which is preliminary data.</text>
</comment>
<proteinExistence type="predicted"/>
<gene>
    <name evidence="1" type="ORF">I308_100501</name>
</gene>
<dbReference type="RefSeq" id="XP_066616971.1">
    <property type="nucleotide sequence ID" value="XM_066755070.1"/>
</dbReference>
<reference evidence="2" key="1">
    <citation type="submission" date="2015-01" db="EMBL/GenBank/DDBJ databases">
        <title>The Genome Sequence of Cryptococcus gattii MMRL2647.</title>
        <authorList>
            <consortium name="The Broad Institute Genomics Platform"/>
            <person name="Cuomo C."/>
            <person name="Litvintseva A."/>
            <person name="Chen Y."/>
            <person name="Heitman J."/>
            <person name="Sun S."/>
            <person name="Springer D."/>
            <person name="Dromer F."/>
            <person name="Young S."/>
            <person name="Zeng Q."/>
            <person name="Gargeya S."/>
            <person name="Abouelleil A."/>
            <person name="Alvarado L."/>
            <person name="Chapman S.B."/>
            <person name="Gainer-Dewar J."/>
            <person name="Goldberg J."/>
            <person name="Griggs A."/>
            <person name="Gujja S."/>
            <person name="Hansen M."/>
            <person name="Howarth C."/>
            <person name="Imamovic A."/>
            <person name="Larimer J."/>
            <person name="Murphy C."/>
            <person name="Naylor J."/>
            <person name="Pearson M."/>
            <person name="Priest M."/>
            <person name="Roberts A."/>
            <person name="Saif S."/>
            <person name="Shea T."/>
            <person name="Sykes S."/>
            <person name="Wortman J."/>
            <person name="Nusbaum C."/>
            <person name="Birren B."/>
        </authorList>
    </citation>
    <scope>NUCLEOTIDE SEQUENCE [LARGE SCALE GENOMIC DNA]</scope>
    <source>
        <strain evidence="2">IND107</strain>
    </source>
</reference>
<evidence type="ECO:0000313" key="2">
    <source>
        <dbReference type="Proteomes" id="UP000054399"/>
    </source>
</evidence>
<accession>A0ABR3C5F4</accession>
<keyword evidence="2" id="KW-1185">Reference proteome</keyword>
<dbReference type="Proteomes" id="UP000054399">
    <property type="component" value="Unassembled WGS sequence"/>
</dbReference>
<name>A0ABR3C5F4_9TREE</name>
<evidence type="ECO:0000313" key="1">
    <source>
        <dbReference type="EMBL" id="KAL0255694.1"/>
    </source>
</evidence>